<comment type="caution">
    <text evidence="1">The sequence shown here is derived from an EMBL/GenBank/DDBJ whole genome shotgun (WGS) entry which is preliminary data.</text>
</comment>
<reference evidence="1" key="1">
    <citation type="submission" date="2024-12" db="EMBL/GenBank/DDBJ databases">
        <title>Comparative genomics and development of molecular markers within Purpureocillium lilacinum and among Purpureocillium species.</title>
        <authorList>
            <person name="Yeh Z.-Y."/>
            <person name="Ni N.-T."/>
            <person name="Lo P.-H."/>
            <person name="Mushyakhwo K."/>
            <person name="Lin C.-F."/>
            <person name="Nai Y.-S."/>
        </authorList>
    </citation>
    <scope>NUCLEOTIDE SEQUENCE</scope>
    <source>
        <strain evidence="1">NCHU-NPUST-175</strain>
    </source>
</reference>
<evidence type="ECO:0000313" key="2">
    <source>
        <dbReference type="Proteomes" id="UP001638806"/>
    </source>
</evidence>
<proteinExistence type="predicted"/>
<sequence length="161" mass="17360">MLICRQEQKVTLLSPSEDNYNAQIVLLMLPRVSCNLRKLAEIGKQVRDATGTFATSSTSWRHTRRCVVTEAQSERLEAALAAGNPAARAGNFCRYGKPGEDASNQIVRRLLERVGFSKAMCRNAGSTSDLQGSSTADSIVPLAPGDLRQATAKIGPRGPTN</sequence>
<keyword evidence="2" id="KW-1185">Reference proteome</keyword>
<organism evidence="1 2">
    <name type="scientific">Purpureocillium lilacinum</name>
    <name type="common">Paecilomyces lilacinus</name>
    <dbReference type="NCBI Taxonomy" id="33203"/>
    <lineage>
        <taxon>Eukaryota</taxon>
        <taxon>Fungi</taxon>
        <taxon>Dikarya</taxon>
        <taxon>Ascomycota</taxon>
        <taxon>Pezizomycotina</taxon>
        <taxon>Sordariomycetes</taxon>
        <taxon>Hypocreomycetidae</taxon>
        <taxon>Hypocreales</taxon>
        <taxon>Ophiocordycipitaceae</taxon>
        <taxon>Purpureocillium</taxon>
    </lineage>
</organism>
<gene>
    <name evidence="1" type="ORF">ACCO45_006343</name>
</gene>
<name>A0ACC4DRV9_PURLI</name>
<accession>A0ACC4DRV9</accession>
<dbReference type="Proteomes" id="UP001638806">
    <property type="component" value="Unassembled WGS sequence"/>
</dbReference>
<protein>
    <submittedName>
        <fullName evidence="1">Uncharacterized protein</fullName>
    </submittedName>
</protein>
<dbReference type="EMBL" id="JBGNUJ010000006">
    <property type="protein sequence ID" value="KAL3958181.1"/>
    <property type="molecule type" value="Genomic_DNA"/>
</dbReference>
<evidence type="ECO:0000313" key="1">
    <source>
        <dbReference type="EMBL" id="KAL3958181.1"/>
    </source>
</evidence>